<dbReference type="AlphaFoldDB" id="A0A2U8GIF8"/>
<sequence length="103" mass="11974">MYSQSKISFFTISFTLFLFGSSSVHPLPRFFSLRVFGFADALARLKNRSATEEGEVAEGFFRFVRAHHRRRRSEGIAEVHRAKTRDRRTEAKSQGEETKFLLK</sequence>
<keyword evidence="3" id="KW-0934">Plastid</keyword>
<keyword evidence="3" id="KW-0150">Chloroplast</keyword>
<evidence type="ECO:0000256" key="1">
    <source>
        <dbReference type="SAM" id="MobiDB-lite"/>
    </source>
</evidence>
<evidence type="ECO:0000313" key="3">
    <source>
        <dbReference type="EMBL" id="AWI68368.1"/>
    </source>
</evidence>
<evidence type="ECO:0008006" key="4">
    <source>
        <dbReference type="Google" id="ProtNLM"/>
    </source>
</evidence>
<geneLocation type="chloroplast" evidence="3"/>
<feature type="region of interest" description="Disordered" evidence="1">
    <location>
        <begin position="74"/>
        <end position="103"/>
    </location>
</feature>
<keyword evidence="2" id="KW-0732">Signal</keyword>
<name>A0A2U8GIF8_PEDDU</name>
<organism evidence="3">
    <name type="scientific">Pediastrum duplex</name>
    <name type="common">Green alga</name>
    <dbReference type="NCBI Taxonomy" id="3105"/>
    <lineage>
        <taxon>Eukaryota</taxon>
        <taxon>Viridiplantae</taxon>
        <taxon>Chlorophyta</taxon>
        <taxon>core chlorophytes</taxon>
        <taxon>Chlorophyceae</taxon>
        <taxon>CS clade</taxon>
        <taxon>Sphaeropleales</taxon>
        <taxon>Hydrodictyaceae</taxon>
        <taxon>Pediastrum</taxon>
    </lineage>
</organism>
<accession>A0A2U8GIF8</accession>
<feature type="signal peptide" evidence="2">
    <location>
        <begin position="1"/>
        <end position="26"/>
    </location>
</feature>
<protein>
    <recommendedName>
        <fullName evidence="4">Secreted protein</fullName>
    </recommendedName>
</protein>
<evidence type="ECO:0000256" key="2">
    <source>
        <dbReference type="SAM" id="SignalP"/>
    </source>
</evidence>
<dbReference type="EMBL" id="MF276979">
    <property type="protein sequence ID" value="AWI68368.1"/>
    <property type="molecule type" value="Genomic_DNA"/>
</dbReference>
<feature type="chain" id="PRO_5015981786" description="Secreted protein" evidence="2">
    <location>
        <begin position="27"/>
        <end position="103"/>
    </location>
</feature>
<proteinExistence type="predicted"/>
<reference evidence="3" key="1">
    <citation type="journal article" date="2018" name="Am. J. Bot.">
        <title>Organellar phylogenomics inform systematics in the green algal family Hydrodictyaceae (Chlorophyceae) and provide clues to the complex evolutionary history of plastid genomes in the green algal tree of life.</title>
        <authorList>
            <person name="McManus H.A."/>
            <person name="Fucikova K."/>
            <person name="Lewis P.O."/>
            <person name="Lewis L.A."/>
            <person name="Karol K.G."/>
        </authorList>
    </citation>
    <scope>NUCLEOTIDE SEQUENCE</scope>
</reference>